<dbReference type="Gene3D" id="3.30.70.1290">
    <property type="entry name" value="Transposase IS200-like"/>
    <property type="match status" value="1"/>
</dbReference>
<reference evidence="2 3" key="1">
    <citation type="journal article" date="2016" name="Nat. Commun.">
        <title>Thousands of microbial genomes shed light on interconnected biogeochemical processes in an aquifer system.</title>
        <authorList>
            <person name="Anantharaman K."/>
            <person name="Brown C.T."/>
            <person name="Hug L.A."/>
            <person name="Sharon I."/>
            <person name="Castelle C.J."/>
            <person name="Probst A.J."/>
            <person name="Thomas B.C."/>
            <person name="Singh A."/>
            <person name="Wilkins M.J."/>
            <person name="Karaoz U."/>
            <person name="Brodie E.L."/>
            <person name="Williams K.H."/>
            <person name="Hubbard S.S."/>
            <person name="Banfield J.F."/>
        </authorList>
    </citation>
    <scope>NUCLEOTIDE SEQUENCE [LARGE SCALE GENOMIC DNA]</scope>
</reference>
<protein>
    <recommendedName>
        <fullName evidence="1">Transposase IS200-like domain-containing protein</fullName>
    </recommendedName>
</protein>
<dbReference type="AlphaFoldDB" id="A0A1G2FYW6"/>
<feature type="domain" description="Transposase IS200-like" evidence="1">
    <location>
        <begin position="9"/>
        <end position="126"/>
    </location>
</feature>
<dbReference type="InterPro" id="IPR036515">
    <property type="entry name" value="Transposase_17_sf"/>
</dbReference>
<dbReference type="Proteomes" id="UP000177480">
    <property type="component" value="Unassembled WGS sequence"/>
</dbReference>
<dbReference type="EMBL" id="MHNK01000019">
    <property type="protein sequence ID" value="OGZ43265.1"/>
    <property type="molecule type" value="Genomic_DNA"/>
</dbReference>
<evidence type="ECO:0000259" key="1">
    <source>
        <dbReference type="SMART" id="SM01321"/>
    </source>
</evidence>
<name>A0A1G2FYW6_9BACT</name>
<dbReference type="Pfam" id="PF01797">
    <property type="entry name" value="Y1_Tnp"/>
    <property type="match status" value="1"/>
</dbReference>
<dbReference type="PANTHER" id="PTHR34322:SF2">
    <property type="entry name" value="TRANSPOSASE IS200-LIKE DOMAIN-CONTAINING PROTEIN"/>
    <property type="match status" value="1"/>
</dbReference>
<comment type="caution">
    <text evidence="2">The sequence shown here is derived from an EMBL/GenBank/DDBJ whole genome shotgun (WGS) entry which is preliminary data.</text>
</comment>
<evidence type="ECO:0000313" key="2">
    <source>
        <dbReference type="EMBL" id="OGZ43265.1"/>
    </source>
</evidence>
<dbReference type="SUPFAM" id="SSF143422">
    <property type="entry name" value="Transposase IS200-like"/>
    <property type="match status" value="1"/>
</dbReference>
<dbReference type="GO" id="GO:0004803">
    <property type="term" value="F:transposase activity"/>
    <property type="evidence" value="ECO:0007669"/>
    <property type="project" value="InterPro"/>
</dbReference>
<gene>
    <name evidence="2" type="ORF">A2719_01065</name>
</gene>
<evidence type="ECO:0000313" key="3">
    <source>
        <dbReference type="Proteomes" id="UP000177480"/>
    </source>
</evidence>
<dbReference type="GO" id="GO:0003677">
    <property type="term" value="F:DNA binding"/>
    <property type="evidence" value="ECO:0007669"/>
    <property type="project" value="InterPro"/>
</dbReference>
<dbReference type="InterPro" id="IPR002686">
    <property type="entry name" value="Transposase_17"/>
</dbReference>
<accession>A0A1G2FYW6</accession>
<dbReference type="SMART" id="SM01321">
    <property type="entry name" value="Y1_Tnp"/>
    <property type="match status" value="1"/>
</dbReference>
<organism evidence="2 3">
    <name type="scientific">Candidatus Ryanbacteria bacterium RIFCSPHIGHO2_01_FULL_45_22</name>
    <dbReference type="NCBI Taxonomy" id="1802114"/>
    <lineage>
        <taxon>Bacteria</taxon>
        <taxon>Candidatus Ryaniibacteriota</taxon>
    </lineage>
</organism>
<proteinExistence type="predicted"/>
<dbReference type="GO" id="GO:0006313">
    <property type="term" value="P:DNA transposition"/>
    <property type="evidence" value="ECO:0007669"/>
    <property type="project" value="InterPro"/>
</dbReference>
<dbReference type="PANTHER" id="PTHR34322">
    <property type="entry name" value="TRANSPOSASE, Y1_TNP DOMAIN-CONTAINING"/>
    <property type="match status" value="1"/>
</dbReference>
<sequence length="224" mass="27171">MPRTQRTDVGGIVYHIINRANGRMRIFDTNKDYRLFETTLAETKEHVNMRILSYCIMPNHWHLVIYPKKDNDMQKFMGWLTLTHTRRWHVAHKTIGSGHLYQGRYKSFPVQSNEYFIQLCKYVERNALRAKLVKRAENWKWSSLWRREHGSPEQKKLLSRWSTDIPDDYISYVNEPEQDDELEELRYSVNRGKPYGRKQWTSRIIDRFNLESTIRDPWRPKKRP</sequence>